<feature type="non-terminal residue" evidence="1">
    <location>
        <position position="209"/>
    </location>
</feature>
<evidence type="ECO:0000313" key="1">
    <source>
        <dbReference type="EMBL" id="KAL0286891.1"/>
    </source>
</evidence>
<gene>
    <name evidence="1" type="ORF">Sradi_7137000</name>
</gene>
<comment type="caution">
    <text evidence="1">The sequence shown here is derived from an EMBL/GenBank/DDBJ whole genome shotgun (WGS) entry which is preliminary data.</text>
</comment>
<name>A0AAW2IXA4_SESRA</name>
<protein>
    <submittedName>
        <fullName evidence="1">Uncharacterized protein</fullName>
    </submittedName>
</protein>
<proteinExistence type="predicted"/>
<organism evidence="1">
    <name type="scientific">Sesamum radiatum</name>
    <name type="common">Black benniseed</name>
    <dbReference type="NCBI Taxonomy" id="300843"/>
    <lineage>
        <taxon>Eukaryota</taxon>
        <taxon>Viridiplantae</taxon>
        <taxon>Streptophyta</taxon>
        <taxon>Embryophyta</taxon>
        <taxon>Tracheophyta</taxon>
        <taxon>Spermatophyta</taxon>
        <taxon>Magnoliopsida</taxon>
        <taxon>eudicotyledons</taxon>
        <taxon>Gunneridae</taxon>
        <taxon>Pentapetalae</taxon>
        <taxon>asterids</taxon>
        <taxon>lamiids</taxon>
        <taxon>Lamiales</taxon>
        <taxon>Pedaliaceae</taxon>
        <taxon>Sesamum</taxon>
    </lineage>
</organism>
<reference evidence="1" key="2">
    <citation type="journal article" date="2024" name="Plant">
        <title>Genomic evolution and insights into agronomic trait innovations of Sesamum species.</title>
        <authorList>
            <person name="Miao H."/>
            <person name="Wang L."/>
            <person name="Qu L."/>
            <person name="Liu H."/>
            <person name="Sun Y."/>
            <person name="Le M."/>
            <person name="Wang Q."/>
            <person name="Wei S."/>
            <person name="Zheng Y."/>
            <person name="Lin W."/>
            <person name="Duan Y."/>
            <person name="Cao H."/>
            <person name="Xiong S."/>
            <person name="Wang X."/>
            <person name="Wei L."/>
            <person name="Li C."/>
            <person name="Ma Q."/>
            <person name="Ju M."/>
            <person name="Zhao R."/>
            <person name="Li G."/>
            <person name="Mu C."/>
            <person name="Tian Q."/>
            <person name="Mei H."/>
            <person name="Zhang T."/>
            <person name="Gao T."/>
            <person name="Zhang H."/>
        </authorList>
    </citation>
    <scope>NUCLEOTIDE SEQUENCE</scope>
    <source>
        <strain evidence="1">G02</strain>
    </source>
</reference>
<reference evidence="1" key="1">
    <citation type="submission" date="2020-06" db="EMBL/GenBank/DDBJ databases">
        <authorList>
            <person name="Li T."/>
            <person name="Hu X."/>
            <person name="Zhang T."/>
            <person name="Song X."/>
            <person name="Zhang H."/>
            <person name="Dai N."/>
            <person name="Sheng W."/>
            <person name="Hou X."/>
            <person name="Wei L."/>
        </authorList>
    </citation>
    <scope>NUCLEOTIDE SEQUENCE</scope>
    <source>
        <strain evidence="1">G02</strain>
        <tissue evidence="1">Leaf</tissue>
    </source>
</reference>
<accession>A0AAW2IXA4</accession>
<dbReference type="AlphaFoldDB" id="A0AAW2IXA4"/>
<sequence length="209" mass="24340">MLNDMAPELDALLGKGTFFSLQVELVLAQFVEVYSQCLQRVQIETKKSYRGSAEFAKRFRIHGLETGFSPVYIRCLMNEHLSSIWPCCFTAHVPCEEVLHSLQSGLGGAGYRALTRLDHHRSEIKPKEKTWELFASEGVNLSGLEWSILCVWVRDWLRYCQRYYCTALSPDANIEQFFDAPVVMNYWKIKRKDPWPFKRRYIGSNQDML</sequence>
<dbReference type="EMBL" id="JACGWJ010000914">
    <property type="protein sequence ID" value="KAL0286891.1"/>
    <property type="molecule type" value="Genomic_DNA"/>
</dbReference>